<dbReference type="AlphaFoldDB" id="A0A919K6E1"/>
<evidence type="ECO:0000313" key="2">
    <source>
        <dbReference type="Proteomes" id="UP000636960"/>
    </source>
</evidence>
<accession>A0A919K6E1</accession>
<protein>
    <submittedName>
        <fullName evidence="1">Uncharacterized protein</fullName>
    </submittedName>
</protein>
<organism evidence="1 2">
    <name type="scientific">Paractinoplanes rishiriensis</name>
    <dbReference type="NCBI Taxonomy" id="1050105"/>
    <lineage>
        <taxon>Bacteria</taxon>
        <taxon>Bacillati</taxon>
        <taxon>Actinomycetota</taxon>
        <taxon>Actinomycetes</taxon>
        <taxon>Micromonosporales</taxon>
        <taxon>Micromonosporaceae</taxon>
        <taxon>Paractinoplanes</taxon>
    </lineage>
</organism>
<gene>
    <name evidence="1" type="ORF">Ari01nite_79490</name>
</gene>
<reference evidence="1" key="1">
    <citation type="submission" date="2021-01" db="EMBL/GenBank/DDBJ databases">
        <title>Whole genome shotgun sequence of Actinoplanes rishiriensis NBRC 108556.</title>
        <authorList>
            <person name="Komaki H."/>
            <person name="Tamura T."/>
        </authorList>
    </citation>
    <scope>NUCLEOTIDE SEQUENCE</scope>
    <source>
        <strain evidence="1">NBRC 108556</strain>
    </source>
</reference>
<evidence type="ECO:0000313" key="1">
    <source>
        <dbReference type="EMBL" id="GIF00485.1"/>
    </source>
</evidence>
<dbReference type="RefSeq" id="WP_203788350.1">
    <property type="nucleotide sequence ID" value="NZ_BOMV01000083.1"/>
</dbReference>
<dbReference type="EMBL" id="BOMV01000083">
    <property type="protein sequence ID" value="GIF00485.1"/>
    <property type="molecule type" value="Genomic_DNA"/>
</dbReference>
<keyword evidence="2" id="KW-1185">Reference proteome</keyword>
<dbReference type="Proteomes" id="UP000636960">
    <property type="component" value="Unassembled WGS sequence"/>
</dbReference>
<name>A0A919K6E1_9ACTN</name>
<proteinExistence type="predicted"/>
<sequence length="78" mass="7966">MTLEQLNLPAVADAAAVERELAAAHPDAGQVAGRLERLTRELNRWGALAGAGASLTGPLQTLGRWLGPAGATLLALLA</sequence>
<comment type="caution">
    <text evidence="1">The sequence shown here is derived from an EMBL/GenBank/DDBJ whole genome shotgun (WGS) entry which is preliminary data.</text>
</comment>